<dbReference type="EMBL" id="JBHMQT010000056">
    <property type="protein sequence ID" value="MFC0865526.1"/>
    <property type="molecule type" value="Genomic_DNA"/>
</dbReference>
<gene>
    <name evidence="2" type="ORF">ACFHYQ_24850</name>
</gene>
<evidence type="ECO:0008006" key="4">
    <source>
        <dbReference type="Google" id="ProtNLM"/>
    </source>
</evidence>
<evidence type="ECO:0000313" key="3">
    <source>
        <dbReference type="Proteomes" id="UP001589870"/>
    </source>
</evidence>
<evidence type="ECO:0000256" key="1">
    <source>
        <dbReference type="SAM" id="MobiDB-lite"/>
    </source>
</evidence>
<feature type="compositionally biased region" description="Basic and acidic residues" evidence="1">
    <location>
        <begin position="241"/>
        <end position="259"/>
    </location>
</feature>
<protein>
    <recommendedName>
        <fullName evidence="4">DUF3558 domain-containing protein</fullName>
    </recommendedName>
</protein>
<organism evidence="2 3">
    <name type="scientific">Sphaerimonospora cavernae</name>
    <dbReference type="NCBI Taxonomy" id="1740611"/>
    <lineage>
        <taxon>Bacteria</taxon>
        <taxon>Bacillati</taxon>
        <taxon>Actinomycetota</taxon>
        <taxon>Actinomycetes</taxon>
        <taxon>Streptosporangiales</taxon>
        <taxon>Streptosporangiaceae</taxon>
        <taxon>Sphaerimonospora</taxon>
    </lineage>
</organism>
<sequence length="399" mass="42302">MATSGGVRGAGRRSPYRLRLRRGVLLTGVLLLAALSLGVVAPPPVAPGLVTVPTPRLGVDGCPVELLDGRGFTDLPGPLVPDGGAVSVTLCELIKKWPAQGGQPSPPAPGEPRTLTTRVSEMVALINALPTREEEADRIRTRGTARALPADFGFVCTDVGYGQEFSFAVRYADGSSALVVLDRNCGTARSAGRTRFMHGTEPIDAFLGFYREQLLATGKATGKTVATPACAAGLTVREADDRELPELPRDDAARNRGGSDGDYLPSPLAAVTACRYQRHGDRLHLRGRWTTRAGLEPIRDLLNAATRYETVTDENGGITDISHSRCGIAGSTSAQIRRMDVVWVADLTGAVVEIRVWRSPCQAVFRGPGGMVPKPALLARLDTWLGGRPTAGGGERGVR</sequence>
<feature type="region of interest" description="Disordered" evidence="1">
    <location>
        <begin position="241"/>
        <end position="261"/>
    </location>
</feature>
<evidence type="ECO:0000313" key="2">
    <source>
        <dbReference type="EMBL" id="MFC0865526.1"/>
    </source>
</evidence>
<keyword evidence="3" id="KW-1185">Reference proteome</keyword>
<comment type="caution">
    <text evidence="2">The sequence shown here is derived from an EMBL/GenBank/DDBJ whole genome shotgun (WGS) entry which is preliminary data.</text>
</comment>
<accession>A0ABV6UBE7</accession>
<proteinExistence type="predicted"/>
<reference evidence="2 3" key="1">
    <citation type="submission" date="2024-09" db="EMBL/GenBank/DDBJ databases">
        <authorList>
            <person name="Sun Q."/>
            <person name="Mori K."/>
        </authorList>
    </citation>
    <scope>NUCLEOTIDE SEQUENCE [LARGE SCALE GENOMIC DNA]</scope>
    <source>
        <strain evidence="2 3">TBRC 1851</strain>
    </source>
</reference>
<dbReference type="Proteomes" id="UP001589870">
    <property type="component" value="Unassembled WGS sequence"/>
</dbReference>
<name>A0ABV6UBE7_9ACTN</name>
<dbReference type="RefSeq" id="WP_394303546.1">
    <property type="nucleotide sequence ID" value="NZ_JBHMQT010000056.1"/>
</dbReference>